<evidence type="ECO:0000256" key="7">
    <source>
        <dbReference type="SAM" id="Phobius"/>
    </source>
</evidence>
<dbReference type="PANTHER" id="PTHR42810">
    <property type="entry name" value="PURINE PERMEASE C1399.01C-RELATED"/>
    <property type="match status" value="1"/>
</dbReference>
<dbReference type="PANTHER" id="PTHR42810:SF6">
    <property type="entry name" value="PURINE PERMEASE YBBY-RELATED"/>
    <property type="match status" value="1"/>
</dbReference>
<dbReference type="NCBIfam" id="NF037981">
    <property type="entry name" value="NCS2_1"/>
    <property type="match status" value="1"/>
</dbReference>
<comment type="caution">
    <text evidence="8">The sequence shown here is derived from an EMBL/GenBank/DDBJ whole genome shotgun (WGS) entry which is preliminary data.</text>
</comment>
<feature type="transmembrane region" description="Helical" evidence="7">
    <location>
        <begin position="327"/>
        <end position="344"/>
    </location>
</feature>
<evidence type="ECO:0000256" key="3">
    <source>
        <dbReference type="ARBA" id="ARBA00022448"/>
    </source>
</evidence>
<feature type="transmembrane region" description="Helical" evidence="7">
    <location>
        <begin position="356"/>
        <end position="375"/>
    </location>
</feature>
<dbReference type="Proteomes" id="UP000282311">
    <property type="component" value="Unassembled WGS sequence"/>
</dbReference>
<dbReference type="Pfam" id="PF00860">
    <property type="entry name" value="Xan_ur_permease"/>
    <property type="match status" value="1"/>
</dbReference>
<dbReference type="EMBL" id="RBAH01000025">
    <property type="protein sequence ID" value="RKN74226.1"/>
    <property type="molecule type" value="Genomic_DNA"/>
</dbReference>
<feature type="transmembrane region" description="Helical" evidence="7">
    <location>
        <begin position="299"/>
        <end position="321"/>
    </location>
</feature>
<feature type="transmembrane region" description="Helical" evidence="7">
    <location>
        <begin position="28"/>
        <end position="47"/>
    </location>
</feature>
<evidence type="ECO:0000313" key="8">
    <source>
        <dbReference type="EMBL" id="RKN74226.1"/>
    </source>
</evidence>
<gene>
    <name evidence="8" type="ORF">D7M11_27245</name>
</gene>
<feature type="transmembrane region" description="Helical" evidence="7">
    <location>
        <begin position="116"/>
        <end position="134"/>
    </location>
</feature>
<organism evidence="8 9">
    <name type="scientific">Paenibacillus ginsengarvi</name>
    <dbReference type="NCBI Taxonomy" id="400777"/>
    <lineage>
        <taxon>Bacteria</taxon>
        <taxon>Bacillati</taxon>
        <taxon>Bacillota</taxon>
        <taxon>Bacilli</taxon>
        <taxon>Bacillales</taxon>
        <taxon>Paenibacillaceae</taxon>
        <taxon>Paenibacillus</taxon>
    </lineage>
</organism>
<feature type="transmembrane region" description="Helical" evidence="7">
    <location>
        <begin position="85"/>
        <end position="109"/>
    </location>
</feature>
<feature type="transmembrane region" description="Helical" evidence="7">
    <location>
        <begin position="171"/>
        <end position="192"/>
    </location>
</feature>
<sequence length="416" mass="42997">MFFLFANTVVVPLSVGAAFGFSPELVASIVKITFIVTGAATIAQAMFGHRYALMEGPAGLWWGLILSLAAAAPSMGMTLPELGGALSAGMIAAGALTSLLGALGFGALLKKAFTPIVMFVYLFLLSSQLIIVFFKSMTGLSAGGRIDLPVAALSVAIVLLVCWIGVKGRGLLGNFSILIGMVAGWAAYRVLFPGPEEAAAPGGGGAWVTFFPLGAPHFEAGVMIAALLAGLINMTNTVTALSAADKLYGLSSTDAAYKRSYHLTALHTAIAGLLGLVPYGPYTSSIGFLESTRILERSALVIGGALFVVLGFVPALGTFFAGMPASVGGAVLFVVYLQLFGSAFRNLQGFSFNAKTVYRMAAPALLGISILNVPADAFAGLPGTLRPIVGNGLLMGVLVSVVLENTVDWAKYDRKL</sequence>
<feature type="transmembrane region" description="Helical" evidence="7">
    <location>
        <begin position="222"/>
        <end position="241"/>
    </location>
</feature>
<keyword evidence="3" id="KW-0813">Transport</keyword>
<evidence type="ECO:0000256" key="1">
    <source>
        <dbReference type="ARBA" id="ARBA00004141"/>
    </source>
</evidence>
<feature type="transmembrane region" description="Helical" evidence="7">
    <location>
        <begin position="261"/>
        <end position="279"/>
    </location>
</feature>
<name>A0A3B0BR94_9BACL</name>
<keyword evidence="5 7" id="KW-1133">Transmembrane helix</keyword>
<evidence type="ECO:0000256" key="6">
    <source>
        <dbReference type="ARBA" id="ARBA00023136"/>
    </source>
</evidence>
<feature type="transmembrane region" description="Helical" evidence="7">
    <location>
        <begin position="146"/>
        <end position="164"/>
    </location>
</feature>
<evidence type="ECO:0000256" key="5">
    <source>
        <dbReference type="ARBA" id="ARBA00022989"/>
    </source>
</evidence>
<dbReference type="OrthoDB" id="5597247at2"/>
<dbReference type="GO" id="GO:0042907">
    <property type="term" value="F:xanthine transmembrane transporter activity"/>
    <property type="evidence" value="ECO:0007669"/>
    <property type="project" value="TreeGrafter"/>
</dbReference>
<comment type="subcellular location">
    <subcellularLocation>
        <location evidence="1">Membrane</location>
        <topology evidence="1">Multi-pass membrane protein</topology>
    </subcellularLocation>
</comment>
<proteinExistence type="inferred from homology"/>
<dbReference type="InterPro" id="IPR006043">
    <property type="entry name" value="NCS2"/>
</dbReference>
<reference evidence="8 9" key="1">
    <citation type="journal article" date="2007" name="Int. J. Syst. Evol. Microbiol.">
        <title>Paenibacillus ginsengarvi sp. nov., isolated from soil from ginseng cultivation.</title>
        <authorList>
            <person name="Yoon M.H."/>
            <person name="Ten L.N."/>
            <person name="Im W.T."/>
        </authorList>
    </citation>
    <scope>NUCLEOTIDE SEQUENCE [LARGE SCALE GENOMIC DNA]</scope>
    <source>
        <strain evidence="8 9">KCTC 13059</strain>
    </source>
</reference>
<evidence type="ECO:0000256" key="4">
    <source>
        <dbReference type="ARBA" id="ARBA00022692"/>
    </source>
</evidence>
<accession>A0A3B0BR94</accession>
<dbReference type="GO" id="GO:0005886">
    <property type="term" value="C:plasma membrane"/>
    <property type="evidence" value="ECO:0007669"/>
    <property type="project" value="TreeGrafter"/>
</dbReference>
<feature type="transmembrane region" description="Helical" evidence="7">
    <location>
        <begin position="59"/>
        <end position="79"/>
    </location>
</feature>
<keyword evidence="9" id="KW-1185">Reference proteome</keyword>
<dbReference type="NCBIfam" id="NF008502">
    <property type="entry name" value="PRK11412.1"/>
    <property type="match status" value="1"/>
</dbReference>
<comment type="similarity">
    <text evidence="2">Belongs to the nucleobase:cation symporter-2 (NCS2) (TC 2.A.40) family.</text>
</comment>
<feature type="transmembrane region" description="Helical" evidence="7">
    <location>
        <begin position="198"/>
        <end position="215"/>
    </location>
</feature>
<feature type="transmembrane region" description="Helical" evidence="7">
    <location>
        <begin position="387"/>
        <end position="407"/>
    </location>
</feature>
<dbReference type="AlphaFoldDB" id="A0A3B0BR94"/>
<keyword evidence="6 7" id="KW-0472">Membrane</keyword>
<evidence type="ECO:0000313" key="9">
    <source>
        <dbReference type="Proteomes" id="UP000282311"/>
    </source>
</evidence>
<evidence type="ECO:0000256" key="2">
    <source>
        <dbReference type="ARBA" id="ARBA00008821"/>
    </source>
</evidence>
<keyword evidence="4 7" id="KW-0812">Transmembrane</keyword>
<protein>
    <submittedName>
        <fullName evidence="8">Uracil/xanthine transporter</fullName>
    </submittedName>
</protein>